<dbReference type="EMBL" id="CP109441">
    <property type="protein sequence ID" value="WUV46828.1"/>
    <property type="molecule type" value="Genomic_DNA"/>
</dbReference>
<feature type="signal peptide" evidence="1">
    <location>
        <begin position="1"/>
        <end position="20"/>
    </location>
</feature>
<sequence length="467" mass="49139">MKCLRVIVFVLLLVCPVAMGEASAEPPPAIPGLPALPIPTDAGSILPDLQKWIDSVIPPPPITVGPHLSGPVQEATTLSSALAALRQASAPSAIGDPTFDAWPANLEDYAPGELVEVRDVSATAAPLVLVPIRQALLLKYRTTDSRDTASYATATLIIPATAWPGPGSRPVVVNNLPIDALGRDCTPGYTFSHGWSRNTSITDFLPPTTQLAALRGYAVLIPDHEGPWMAYAEPYVAGHAVLDAIRAVRGLRPDEFGDSRFGMTGYSGGAIATKGAVKLIDSYAPELAGSIVGAALGGVPADYEILGRSMNGNLASGVFLAATFGVGRERPEILASMNNLAQWAATSPLKDLCGSVFGAVGLLMLPIDIAAKIPDPLHSEVATEIYDVTRMPGMKSATPLYIYNGEQEFWIPAEGARNLYQEQCGLGVSAVYRSVLGEHIIAGGVGYPEAMIWLDQRLQGVAAPDEC</sequence>
<reference evidence="2" key="1">
    <citation type="submission" date="2022-10" db="EMBL/GenBank/DDBJ databases">
        <title>The complete genomes of actinobacterial strains from the NBC collection.</title>
        <authorList>
            <person name="Joergensen T.S."/>
            <person name="Alvarez Arevalo M."/>
            <person name="Sterndorff E.B."/>
            <person name="Faurdal D."/>
            <person name="Vuksanovic O."/>
            <person name="Mourched A.-S."/>
            <person name="Charusanti P."/>
            <person name="Shaw S."/>
            <person name="Blin K."/>
            <person name="Weber T."/>
        </authorList>
    </citation>
    <scope>NUCLEOTIDE SEQUENCE</scope>
    <source>
        <strain evidence="2">NBC_01482</strain>
    </source>
</reference>
<evidence type="ECO:0000313" key="3">
    <source>
        <dbReference type="Proteomes" id="UP001432062"/>
    </source>
</evidence>
<dbReference type="SUPFAM" id="SSF53474">
    <property type="entry name" value="alpha/beta-Hydrolases"/>
    <property type="match status" value="1"/>
</dbReference>
<gene>
    <name evidence="2" type="ORF">OG563_00760</name>
</gene>
<evidence type="ECO:0000256" key="1">
    <source>
        <dbReference type="SAM" id="SignalP"/>
    </source>
</evidence>
<feature type="chain" id="PRO_5045545608" evidence="1">
    <location>
        <begin position="21"/>
        <end position="467"/>
    </location>
</feature>
<dbReference type="PANTHER" id="PTHR34853:SF1">
    <property type="entry name" value="LIPASE 5"/>
    <property type="match status" value="1"/>
</dbReference>
<dbReference type="Pfam" id="PF03583">
    <property type="entry name" value="LIP"/>
    <property type="match status" value="1"/>
</dbReference>
<dbReference type="InterPro" id="IPR029058">
    <property type="entry name" value="AB_hydrolase_fold"/>
</dbReference>
<dbReference type="Proteomes" id="UP001432062">
    <property type="component" value="Chromosome"/>
</dbReference>
<dbReference type="Gene3D" id="1.10.260.130">
    <property type="match status" value="1"/>
</dbReference>
<dbReference type="RefSeq" id="WP_327099744.1">
    <property type="nucleotide sequence ID" value="NZ_CP109149.1"/>
</dbReference>
<name>A0ABZ1YUN1_9NOCA</name>
<accession>A0ABZ1YUN1</accession>
<keyword evidence="3" id="KW-1185">Reference proteome</keyword>
<evidence type="ECO:0000313" key="2">
    <source>
        <dbReference type="EMBL" id="WUV46828.1"/>
    </source>
</evidence>
<organism evidence="2 3">
    <name type="scientific">Nocardia vinacea</name>
    <dbReference type="NCBI Taxonomy" id="96468"/>
    <lineage>
        <taxon>Bacteria</taxon>
        <taxon>Bacillati</taxon>
        <taxon>Actinomycetota</taxon>
        <taxon>Actinomycetes</taxon>
        <taxon>Mycobacteriales</taxon>
        <taxon>Nocardiaceae</taxon>
        <taxon>Nocardia</taxon>
    </lineage>
</organism>
<dbReference type="PANTHER" id="PTHR34853">
    <property type="match status" value="1"/>
</dbReference>
<proteinExistence type="predicted"/>
<dbReference type="PIRSF" id="PIRSF029171">
    <property type="entry name" value="Esterase_LipA"/>
    <property type="match status" value="1"/>
</dbReference>
<dbReference type="Gene3D" id="3.40.50.1820">
    <property type="entry name" value="alpha/beta hydrolase"/>
    <property type="match status" value="1"/>
</dbReference>
<keyword evidence="1" id="KW-0732">Signal</keyword>
<dbReference type="InterPro" id="IPR005152">
    <property type="entry name" value="Lipase_secreted"/>
</dbReference>
<protein>
    <submittedName>
        <fullName evidence="2">Lipase family protein</fullName>
    </submittedName>
</protein>